<sequence length="55" mass="6588">MLQFYTIILVFTERKIISFLFYGNNGLQMNFLCNGKRMVIVYFFSFYLSKSCIHS</sequence>
<reference evidence="1" key="1">
    <citation type="submission" date="2014-09" db="EMBL/GenBank/DDBJ databases">
        <authorList>
            <person name="Magalhaes I.L.F."/>
            <person name="Oliveira U."/>
            <person name="Santos F.R."/>
            <person name="Vidigal T.H.D.A."/>
            <person name="Brescovit A.D."/>
            <person name="Santos A.J."/>
        </authorList>
    </citation>
    <scope>NUCLEOTIDE SEQUENCE</scope>
    <source>
        <tissue evidence="1">Shoot tissue taken approximately 20 cm above the soil surface</tissue>
    </source>
</reference>
<evidence type="ECO:0000313" key="1">
    <source>
        <dbReference type="EMBL" id="JAD43736.1"/>
    </source>
</evidence>
<organism evidence="1">
    <name type="scientific">Arundo donax</name>
    <name type="common">Giant reed</name>
    <name type="synonym">Donax arundinaceus</name>
    <dbReference type="NCBI Taxonomy" id="35708"/>
    <lineage>
        <taxon>Eukaryota</taxon>
        <taxon>Viridiplantae</taxon>
        <taxon>Streptophyta</taxon>
        <taxon>Embryophyta</taxon>
        <taxon>Tracheophyta</taxon>
        <taxon>Spermatophyta</taxon>
        <taxon>Magnoliopsida</taxon>
        <taxon>Liliopsida</taxon>
        <taxon>Poales</taxon>
        <taxon>Poaceae</taxon>
        <taxon>PACMAD clade</taxon>
        <taxon>Arundinoideae</taxon>
        <taxon>Arundineae</taxon>
        <taxon>Arundo</taxon>
    </lineage>
</organism>
<protein>
    <submittedName>
        <fullName evidence="1">Uncharacterized protein</fullName>
    </submittedName>
</protein>
<dbReference type="EMBL" id="GBRH01254159">
    <property type="protein sequence ID" value="JAD43736.1"/>
    <property type="molecule type" value="Transcribed_RNA"/>
</dbReference>
<accession>A0A0A8ZY14</accession>
<proteinExistence type="predicted"/>
<name>A0A0A8ZY14_ARUDO</name>
<reference evidence="1" key="2">
    <citation type="journal article" date="2015" name="Data Brief">
        <title>Shoot transcriptome of the giant reed, Arundo donax.</title>
        <authorList>
            <person name="Barrero R.A."/>
            <person name="Guerrero F.D."/>
            <person name="Moolhuijzen P."/>
            <person name="Goolsby J.A."/>
            <person name="Tidwell J."/>
            <person name="Bellgard S.E."/>
            <person name="Bellgard M.I."/>
        </authorList>
    </citation>
    <scope>NUCLEOTIDE SEQUENCE</scope>
    <source>
        <tissue evidence="1">Shoot tissue taken approximately 20 cm above the soil surface</tissue>
    </source>
</reference>
<dbReference type="AlphaFoldDB" id="A0A0A8ZY14"/>